<feature type="non-terminal residue" evidence="2">
    <location>
        <position position="49"/>
    </location>
</feature>
<name>A0A382AMH3_9ZZZZ</name>
<keyword evidence="1" id="KW-0472">Membrane</keyword>
<dbReference type="AlphaFoldDB" id="A0A382AMH3"/>
<proteinExistence type="predicted"/>
<organism evidence="2">
    <name type="scientific">marine metagenome</name>
    <dbReference type="NCBI Taxonomy" id="408172"/>
    <lineage>
        <taxon>unclassified sequences</taxon>
        <taxon>metagenomes</taxon>
        <taxon>ecological metagenomes</taxon>
    </lineage>
</organism>
<sequence length="49" mass="5701">MEFDEKFFAELAASFAAIATVWIYGNRSRNAPVVGIFSQMVWWWLTITQ</sequence>
<gene>
    <name evidence="2" type="ORF">METZ01_LOCUS155077</name>
</gene>
<keyword evidence="1" id="KW-1133">Transmembrane helix</keyword>
<keyword evidence="1" id="KW-0812">Transmembrane</keyword>
<evidence type="ECO:0000256" key="1">
    <source>
        <dbReference type="SAM" id="Phobius"/>
    </source>
</evidence>
<feature type="transmembrane region" description="Helical" evidence="1">
    <location>
        <begin position="7"/>
        <end position="25"/>
    </location>
</feature>
<evidence type="ECO:0000313" key="2">
    <source>
        <dbReference type="EMBL" id="SVB02223.1"/>
    </source>
</evidence>
<reference evidence="2" key="1">
    <citation type="submission" date="2018-05" db="EMBL/GenBank/DDBJ databases">
        <authorList>
            <person name="Lanie J.A."/>
            <person name="Ng W.-L."/>
            <person name="Kazmierczak K.M."/>
            <person name="Andrzejewski T.M."/>
            <person name="Davidsen T.M."/>
            <person name="Wayne K.J."/>
            <person name="Tettelin H."/>
            <person name="Glass J.I."/>
            <person name="Rusch D."/>
            <person name="Podicherti R."/>
            <person name="Tsui H.-C.T."/>
            <person name="Winkler M.E."/>
        </authorList>
    </citation>
    <scope>NUCLEOTIDE SEQUENCE</scope>
</reference>
<protein>
    <submittedName>
        <fullName evidence="2">Uncharacterized protein</fullName>
    </submittedName>
</protein>
<dbReference type="EMBL" id="UINC01025854">
    <property type="protein sequence ID" value="SVB02223.1"/>
    <property type="molecule type" value="Genomic_DNA"/>
</dbReference>
<accession>A0A382AMH3</accession>